<dbReference type="Proteomes" id="UP000439113">
    <property type="component" value="Unassembled WGS sequence"/>
</dbReference>
<dbReference type="OrthoDB" id="7343596at2"/>
<evidence type="ECO:0000313" key="2">
    <source>
        <dbReference type="Proteomes" id="UP000439113"/>
    </source>
</evidence>
<proteinExistence type="predicted"/>
<evidence type="ECO:0000313" key="1">
    <source>
        <dbReference type="EMBL" id="MTV30567.1"/>
    </source>
</evidence>
<reference evidence="1 2" key="1">
    <citation type="submission" date="2019-11" db="EMBL/GenBank/DDBJ databases">
        <title>Whole-genome sequence of a Rhodoblastus acidophilus DSM 142.</title>
        <authorList>
            <person name="Kyndt J.A."/>
            <person name="Meyer T.E."/>
        </authorList>
    </citation>
    <scope>NUCLEOTIDE SEQUENCE [LARGE SCALE GENOMIC DNA]</scope>
    <source>
        <strain evidence="1 2">DSM 142</strain>
    </source>
</reference>
<name>A0A6N8DJM6_RHOAC</name>
<dbReference type="RefSeq" id="WP_155445239.1">
    <property type="nucleotide sequence ID" value="NZ_JAOQNR010000003.1"/>
</dbReference>
<dbReference type="EMBL" id="WNKS01000003">
    <property type="protein sequence ID" value="MTV30567.1"/>
    <property type="molecule type" value="Genomic_DNA"/>
</dbReference>
<dbReference type="AlphaFoldDB" id="A0A6N8DJM6"/>
<comment type="caution">
    <text evidence="1">The sequence shown here is derived from an EMBL/GenBank/DDBJ whole genome shotgun (WGS) entry which is preliminary data.</text>
</comment>
<organism evidence="1 2">
    <name type="scientific">Rhodoblastus acidophilus</name>
    <name type="common">Rhodopseudomonas acidophila</name>
    <dbReference type="NCBI Taxonomy" id="1074"/>
    <lineage>
        <taxon>Bacteria</taxon>
        <taxon>Pseudomonadati</taxon>
        <taxon>Pseudomonadota</taxon>
        <taxon>Alphaproteobacteria</taxon>
        <taxon>Hyphomicrobiales</taxon>
        <taxon>Rhodoblastaceae</taxon>
        <taxon>Rhodoblastus</taxon>
    </lineage>
</organism>
<sequence length="173" mass="18588">MTVTNTSALQNLDARLVKPTHKGPTHVAGRVAFRGDILLTDADSPLLTAAIAAADADGAGLSFLAGQLEKFSQLPILIAALGGELNAGGKYFIYVADVQRGDRYQIAFGEASVYVLPYDDVSVYNELIDFFYLDKSKMKKFDTAAKIDALADGAAKYAETFPNLTYEEGLARV</sequence>
<gene>
    <name evidence="1" type="ORF">GJ654_06110</name>
</gene>
<accession>A0A6N8DJM6</accession>
<protein>
    <submittedName>
        <fullName evidence="1">Uncharacterized protein</fullName>
    </submittedName>
</protein>